<evidence type="ECO:0000313" key="6">
    <source>
        <dbReference type="Proteomes" id="UP000324924"/>
    </source>
</evidence>
<dbReference type="EMBL" id="CP043314">
    <property type="protein sequence ID" value="QEK38911.1"/>
    <property type="molecule type" value="Genomic_DNA"/>
</dbReference>
<dbReference type="GO" id="GO:0070180">
    <property type="term" value="F:large ribosomal subunit rRNA binding"/>
    <property type="evidence" value="ECO:0007669"/>
    <property type="project" value="TreeGrafter"/>
</dbReference>
<dbReference type="GO" id="GO:0003735">
    <property type="term" value="F:structural constituent of ribosome"/>
    <property type="evidence" value="ECO:0007669"/>
    <property type="project" value="InterPro"/>
</dbReference>
<keyword evidence="3" id="KW-0699">rRNA-binding</keyword>
<dbReference type="SMART" id="SM01374">
    <property type="entry name" value="Ribosomal_L14"/>
    <property type="match status" value="1"/>
</dbReference>
<dbReference type="Proteomes" id="UP000324924">
    <property type="component" value="Chromosome"/>
</dbReference>
<keyword evidence="3" id="KW-0694">RNA-binding</keyword>
<comment type="function">
    <text evidence="3">Binds to 23S rRNA. Forms part of two intersubunit bridges in the 70S ribosome.</text>
</comment>
<dbReference type="InterPro" id="IPR000218">
    <property type="entry name" value="Ribosomal_uL14"/>
</dbReference>
<accession>A0A5C0UGW9</accession>
<dbReference type="PANTHER" id="PTHR11761">
    <property type="entry name" value="50S/60S RIBOSOMAL PROTEIN L14/L23"/>
    <property type="match status" value="1"/>
</dbReference>
<dbReference type="InterPro" id="IPR036853">
    <property type="entry name" value="Ribosomal_uL14_sf"/>
</dbReference>
<keyword evidence="1 3" id="KW-0689">Ribosomal protein</keyword>
<dbReference type="GO" id="GO:0006412">
    <property type="term" value="P:translation"/>
    <property type="evidence" value="ECO:0007669"/>
    <property type="project" value="UniProtKB-UniRule"/>
</dbReference>
<name>A0A5C0UGW9_9PROT</name>
<comment type="subunit">
    <text evidence="3">Part of the 50S ribosomal subunit. Forms a cluster with proteins L3 and L19. In the 70S ribosome, L14 and L19 interact and together make contacts with the 16S rRNA in bridges B5 and B8.</text>
</comment>
<dbReference type="OrthoDB" id="9806379at2"/>
<keyword evidence="2 3" id="KW-0687">Ribonucleoprotein</keyword>
<dbReference type="Gene3D" id="2.40.150.20">
    <property type="entry name" value="Ribosomal protein L14"/>
    <property type="match status" value="1"/>
</dbReference>
<keyword evidence="6" id="KW-1185">Reference proteome</keyword>
<evidence type="ECO:0000256" key="1">
    <source>
        <dbReference type="ARBA" id="ARBA00022980"/>
    </source>
</evidence>
<dbReference type="PANTHER" id="PTHR11761:SF3">
    <property type="entry name" value="LARGE RIBOSOMAL SUBUNIT PROTEIN UL14M"/>
    <property type="match status" value="1"/>
</dbReference>
<dbReference type="Pfam" id="PF00238">
    <property type="entry name" value="Ribosomal_L14"/>
    <property type="match status" value="1"/>
</dbReference>
<organism evidence="5 6">
    <name type="scientific">Candidatus Nesciobacter abundans</name>
    <dbReference type="NCBI Taxonomy" id="2601668"/>
    <lineage>
        <taxon>Bacteria</taxon>
        <taxon>Pseudomonadati</taxon>
        <taxon>Pseudomonadota</taxon>
        <taxon>Alphaproteobacteria</taxon>
        <taxon>Holosporales</taxon>
        <taxon>Holosporaceae</taxon>
        <taxon>Candidatus Nesciobacter</taxon>
    </lineage>
</organism>
<dbReference type="SUPFAM" id="SSF50193">
    <property type="entry name" value="Ribosomal protein L14"/>
    <property type="match status" value="1"/>
</dbReference>
<dbReference type="CDD" id="cd00337">
    <property type="entry name" value="Ribosomal_uL14"/>
    <property type="match status" value="1"/>
</dbReference>
<dbReference type="KEGG" id="nabu:FZC36_00460"/>
<dbReference type="RefSeq" id="WP_148972034.1">
    <property type="nucleotide sequence ID" value="NZ_CP043314.1"/>
</dbReference>
<protein>
    <recommendedName>
        <fullName evidence="3">Large ribosomal subunit protein uL14</fullName>
    </recommendedName>
</protein>
<evidence type="ECO:0000313" key="5">
    <source>
        <dbReference type="EMBL" id="QEK38911.1"/>
    </source>
</evidence>
<evidence type="ECO:0000256" key="4">
    <source>
        <dbReference type="RuleBase" id="RU003949"/>
    </source>
</evidence>
<evidence type="ECO:0000256" key="2">
    <source>
        <dbReference type="ARBA" id="ARBA00023274"/>
    </source>
</evidence>
<evidence type="ECO:0000256" key="3">
    <source>
        <dbReference type="HAMAP-Rule" id="MF_01367"/>
    </source>
</evidence>
<proteinExistence type="inferred from homology"/>
<reference evidence="5 6" key="1">
    <citation type="submission" date="2019-08" db="EMBL/GenBank/DDBJ databases">
        <title>Highly reduced genomes of protist endosymbionts show evolutionary convergence.</title>
        <authorList>
            <person name="George E."/>
            <person name="Husnik F."/>
            <person name="Tashyreva D."/>
            <person name="Prokopchuk G."/>
            <person name="Horak A."/>
            <person name="Kwong W.K."/>
            <person name="Lukes J."/>
            <person name="Keeling P.J."/>
        </authorList>
    </citation>
    <scope>NUCLEOTIDE SEQUENCE [LARGE SCALE GENOMIC DNA]</scope>
    <source>
        <strain evidence="5">1604HC</strain>
    </source>
</reference>
<comment type="similarity">
    <text evidence="3 4">Belongs to the universal ribosomal protein uL14 family.</text>
</comment>
<dbReference type="GO" id="GO:0022625">
    <property type="term" value="C:cytosolic large ribosomal subunit"/>
    <property type="evidence" value="ECO:0007669"/>
    <property type="project" value="TreeGrafter"/>
</dbReference>
<dbReference type="AlphaFoldDB" id="A0A5C0UGW9"/>
<sequence length="121" mass="12906">MLPKGARLKVADNSGAKEVECIGLPSSKKHGASVGDVIRISVKKANPQAKLVSKGKVCHGVVVSTASHMRQKGGIMSKSDSNFIVLVDEKGEMIGNRVLNPVSRIIKDKYPKIVSLAPEVF</sequence>
<dbReference type="HAMAP" id="MF_01367">
    <property type="entry name" value="Ribosomal_uL14"/>
    <property type="match status" value="1"/>
</dbReference>
<gene>
    <name evidence="3" type="primary">rplN</name>
    <name evidence="5" type="ORF">FZC36_00460</name>
</gene>